<gene>
    <name evidence="3" type="ORF">GCM10020260_17700</name>
</gene>
<comment type="caution">
    <text evidence="3">The sequence shown here is derived from an EMBL/GenBank/DDBJ whole genome shotgun (WGS) entry which is preliminary data.</text>
</comment>
<dbReference type="Proteomes" id="UP001501736">
    <property type="component" value="Unassembled WGS sequence"/>
</dbReference>
<protein>
    <submittedName>
        <fullName evidence="3">Uncharacterized protein</fullName>
    </submittedName>
</protein>
<name>A0ABP6RCU9_9MICC</name>
<sequence>MDSSRRSLLSGGAAGLVAGAGVAAAAAVSAAPAHATPAAEHAADGSRAASGAPGRSGRVPGPPPTRYDRAAKRANPASDVGCPLGKGD</sequence>
<feature type="compositionally biased region" description="Low complexity" evidence="1">
    <location>
        <begin position="29"/>
        <end position="40"/>
    </location>
</feature>
<dbReference type="InterPro" id="IPR006311">
    <property type="entry name" value="TAT_signal"/>
</dbReference>
<proteinExistence type="predicted"/>
<feature type="region of interest" description="Disordered" evidence="1">
    <location>
        <begin position="29"/>
        <end position="88"/>
    </location>
</feature>
<keyword evidence="4" id="KW-1185">Reference proteome</keyword>
<organism evidence="3 4">
    <name type="scientific">Nesterenkonia halobia</name>
    <dbReference type="NCBI Taxonomy" id="37922"/>
    <lineage>
        <taxon>Bacteria</taxon>
        <taxon>Bacillati</taxon>
        <taxon>Actinomycetota</taxon>
        <taxon>Actinomycetes</taxon>
        <taxon>Micrococcales</taxon>
        <taxon>Micrococcaceae</taxon>
        <taxon>Nesterenkonia</taxon>
    </lineage>
</organism>
<evidence type="ECO:0000256" key="2">
    <source>
        <dbReference type="SAM" id="SignalP"/>
    </source>
</evidence>
<dbReference type="EMBL" id="BAAAYG010000005">
    <property type="protein sequence ID" value="GAA3285316.1"/>
    <property type="molecule type" value="Genomic_DNA"/>
</dbReference>
<feature type="chain" id="PRO_5047043389" evidence="2">
    <location>
        <begin position="36"/>
        <end position="88"/>
    </location>
</feature>
<keyword evidence="2" id="KW-0732">Signal</keyword>
<evidence type="ECO:0000313" key="4">
    <source>
        <dbReference type="Proteomes" id="UP001501736"/>
    </source>
</evidence>
<evidence type="ECO:0000256" key="1">
    <source>
        <dbReference type="SAM" id="MobiDB-lite"/>
    </source>
</evidence>
<reference evidence="4" key="1">
    <citation type="journal article" date="2019" name="Int. J. Syst. Evol. Microbiol.">
        <title>The Global Catalogue of Microorganisms (GCM) 10K type strain sequencing project: providing services to taxonomists for standard genome sequencing and annotation.</title>
        <authorList>
            <consortium name="The Broad Institute Genomics Platform"/>
            <consortium name="The Broad Institute Genome Sequencing Center for Infectious Disease"/>
            <person name="Wu L."/>
            <person name="Ma J."/>
        </authorList>
    </citation>
    <scope>NUCLEOTIDE SEQUENCE [LARGE SCALE GENOMIC DNA]</scope>
    <source>
        <strain evidence="4">JCM 11483</strain>
    </source>
</reference>
<feature type="compositionally biased region" description="Low complexity" evidence="1">
    <location>
        <begin position="50"/>
        <end position="59"/>
    </location>
</feature>
<dbReference type="PROSITE" id="PS51318">
    <property type="entry name" value="TAT"/>
    <property type="match status" value="1"/>
</dbReference>
<dbReference type="RefSeq" id="WP_344720362.1">
    <property type="nucleotide sequence ID" value="NZ_BAAAYG010000005.1"/>
</dbReference>
<feature type="signal peptide" evidence="2">
    <location>
        <begin position="1"/>
        <end position="35"/>
    </location>
</feature>
<accession>A0ABP6RCU9</accession>
<evidence type="ECO:0000313" key="3">
    <source>
        <dbReference type="EMBL" id="GAA3285316.1"/>
    </source>
</evidence>